<evidence type="ECO:0000313" key="2">
    <source>
        <dbReference type="EMBL" id="CAD7655619.1"/>
    </source>
</evidence>
<dbReference type="EMBL" id="OC924594">
    <property type="protein sequence ID" value="CAD7655619.1"/>
    <property type="molecule type" value="Genomic_DNA"/>
</dbReference>
<dbReference type="InterPro" id="IPR011701">
    <property type="entry name" value="MFS"/>
</dbReference>
<name>A0A7R9M952_9ACAR</name>
<organism evidence="2">
    <name type="scientific">Oppiella nova</name>
    <dbReference type="NCBI Taxonomy" id="334625"/>
    <lineage>
        <taxon>Eukaryota</taxon>
        <taxon>Metazoa</taxon>
        <taxon>Ecdysozoa</taxon>
        <taxon>Arthropoda</taxon>
        <taxon>Chelicerata</taxon>
        <taxon>Arachnida</taxon>
        <taxon>Acari</taxon>
        <taxon>Acariformes</taxon>
        <taxon>Sarcoptiformes</taxon>
        <taxon>Oribatida</taxon>
        <taxon>Brachypylina</taxon>
        <taxon>Oppioidea</taxon>
        <taxon>Oppiidae</taxon>
        <taxon>Oppiella</taxon>
    </lineage>
</organism>
<dbReference type="PANTHER" id="PTHR20765">
    <property type="entry name" value="SOLUTE CARRIER FAMILY 43 MEMBER 3-RELATED"/>
    <property type="match status" value="1"/>
</dbReference>
<dbReference type="Gene3D" id="1.20.1250.20">
    <property type="entry name" value="MFS general substrate transporter like domains"/>
    <property type="match status" value="1"/>
</dbReference>
<proteinExistence type="predicted"/>
<keyword evidence="1" id="KW-0472">Membrane</keyword>
<feature type="transmembrane region" description="Helical" evidence="1">
    <location>
        <begin position="258"/>
        <end position="280"/>
    </location>
</feature>
<dbReference type="GO" id="GO:0022857">
    <property type="term" value="F:transmembrane transporter activity"/>
    <property type="evidence" value="ECO:0007669"/>
    <property type="project" value="InterPro"/>
</dbReference>
<dbReference type="InterPro" id="IPR036259">
    <property type="entry name" value="MFS_trans_sf"/>
</dbReference>
<gene>
    <name evidence="2" type="ORF">ONB1V03_LOCUS12262</name>
</gene>
<dbReference type="SUPFAM" id="SSF103473">
    <property type="entry name" value="MFS general substrate transporter"/>
    <property type="match status" value="1"/>
</dbReference>
<sequence length="301" mass="34177">MSTPVWKKRFILIFGLLENLVFSGTILGWSAMNYILKSEGVYQYVCDEVKPQFQYKNLNFLNVSEDTDRRIKLKRNSGEQNDDQFLQKLKTLNQEFVDLLVKESVNNGKNMSLLEQLEAYQIETSFSLIYKHDGCAAQDKILNLIFTIGIFCMGLSSFVWGFLLDKWGLRIVRLVIGGFITGGSIFLCLTNSERPYLLFPAVTLLCLGGVPLRIANMQFANLYPKKRSTIISLYSGAFCASAVVFVALKYLYDMGLTYYSVTLLLVISSLSMFPFTLITLPADCIRDELDSCDSNDNESEW</sequence>
<reference evidence="2" key="1">
    <citation type="submission" date="2020-11" db="EMBL/GenBank/DDBJ databases">
        <authorList>
            <person name="Tran Van P."/>
        </authorList>
    </citation>
    <scope>NUCLEOTIDE SEQUENCE</scope>
</reference>
<dbReference type="Proteomes" id="UP000728032">
    <property type="component" value="Unassembled WGS sequence"/>
</dbReference>
<feature type="transmembrane region" description="Helical" evidence="1">
    <location>
        <begin position="198"/>
        <end position="219"/>
    </location>
</feature>
<keyword evidence="1" id="KW-1133">Transmembrane helix</keyword>
<evidence type="ECO:0000256" key="1">
    <source>
        <dbReference type="SAM" id="Phobius"/>
    </source>
</evidence>
<feature type="transmembrane region" description="Helical" evidence="1">
    <location>
        <begin position="231"/>
        <end position="252"/>
    </location>
</feature>
<feature type="transmembrane region" description="Helical" evidence="1">
    <location>
        <begin position="171"/>
        <end position="192"/>
    </location>
</feature>
<protein>
    <submittedName>
        <fullName evidence="2">Uncharacterized protein</fullName>
    </submittedName>
</protein>
<dbReference type="OrthoDB" id="6424013at2759"/>
<dbReference type="AlphaFoldDB" id="A0A7R9M952"/>
<dbReference type="Pfam" id="PF07690">
    <property type="entry name" value="MFS_1"/>
    <property type="match status" value="1"/>
</dbReference>
<accession>A0A7R9M952</accession>
<keyword evidence="1" id="KW-0812">Transmembrane</keyword>
<dbReference type="EMBL" id="CAJPVJ010009769">
    <property type="protein sequence ID" value="CAG2172806.1"/>
    <property type="molecule type" value="Genomic_DNA"/>
</dbReference>
<dbReference type="PANTHER" id="PTHR20765:SF1">
    <property type="entry name" value="EQUILIBRATIVE NUCLEOBASE TRANSPORTER 1"/>
    <property type="match status" value="1"/>
</dbReference>
<keyword evidence="3" id="KW-1185">Reference proteome</keyword>
<evidence type="ECO:0000313" key="3">
    <source>
        <dbReference type="Proteomes" id="UP000728032"/>
    </source>
</evidence>
<feature type="transmembrane region" description="Helical" evidence="1">
    <location>
        <begin position="141"/>
        <end position="164"/>
    </location>
</feature>
<dbReference type="InterPro" id="IPR027197">
    <property type="entry name" value="SLC43A3"/>
</dbReference>